<evidence type="ECO:0000313" key="1">
    <source>
        <dbReference type="EMBL" id="PKB92501.1"/>
    </source>
</evidence>
<evidence type="ECO:0000313" key="3">
    <source>
        <dbReference type="Proteomes" id="UP000232722"/>
    </source>
</evidence>
<feature type="non-terminal residue" evidence="1">
    <location>
        <position position="1"/>
    </location>
</feature>
<dbReference type="EMBL" id="LLXJ01010820">
    <property type="protein sequence ID" value="PKB92501.1"/>
    <property type="molecule type" value="Genomic_DNA"/>
</dbReference>
<name>A0A2N0ND38_9GLOM</name>
<dbReference type="Proteomes" id="UP000232722">
    <property type="component" value="Unassembled WGS sequence"/>
</dbReference>
<reference evidence="1 3" key="1">
    <citation type="submission" date="2016-04" db="EMBL/GenBank/DDBJ databases">
        <title>Genome analyses suggest a sexual origin of heterokaryosis in a supposedly ancient asexual fungus.</title>
        <authorList>
            <person name="Ropars J."/>
            <person name="Sedzielewska K."/>
            <person name="Noel J."/>
            <person name="Charron P."/>
            <person name="Farinelli L."/>
            <person name="Marton T."/>
            <person name="Kruger M."/>
            <person name="Pelin A."/>
            <person name="Brachmann A."/>
            <person name="Corradi N."/>
        </authorList>
    </citation>
    <scope>NUCLEOTIDE SEQUENCE [LARGE SCALE GENOMIC DNA]</scope>
    <source>
        <strain evidence="1 3">A5</strain>
    </source>
</reference>
<dbReference type="VEuPathDB" id="FungiDB:FUN_007782"/>
<organism evidence="1 3">
    <name type="scientific">Rhizophagus irregularis</name>
    <dbReference type="NCBI Taxonomy" id="588596"/>
    <lineage>
        <taxon>Eukaryota</taxon>
        <taxon>Fungi</taxon>
        <taxon>Fungi incertae sedis</taxon>
        <taxon>Mucoromycota</taxon>
        <taxon>Glomeromycotina</taxon>
        <taxon>Glomeromycetes</taxon>
        <taxon>Glomerales</taxon>
        <taxon>Glomeraceae</taxon>
        <taxon>Rhizophagus</taxon>
    </lineage>
</organism>
<sequence length="112" mass="13105">IDRLLLLNENSDSALFSGKKFTSWDECEMFLNEWAKQQGFHLIKDRVTRDDGVIRRRTFICSHGRTYESNSSRNTATKKLNCPFSINVSCPKNKNPEGQLLNLRNQRNLLWK</sequence>
<dbReference type="AlphaFoldDB" id="A0A2N0ND38"/>
<evidence type="ECO:0008006" key="4">
    <source>
        <dbReference type="Google" id="ProtNLM"/>
    </source>
</evidence>
<dbReference type="VEuPathDB" id="FungiDB:RhiirFUN_001205"/>
<accession>A0A2N0ND38</accession>
<dbReference type="EMBL" id="LLXJ01010743">
    <property type="protein sequence ID" value="PKB92529.1"/>
    <property type="molecule type" value="Genomic_DNA"/>
</dbReference>
<dbReference type="VEuPathDB" id="FungiDB:RhiirA1_462360"/>
<gene>
    <name evidence="2" type="ORF">RhiirA5_387703</name>
    <name evidence="1" type="ORF">RhiirA5_387717</name>
</gene>
<reference evidence="1 3" key="2">
    <citation type="submission" date="2017-09" db="EMBL/GenBank/DDBJ databases">
        <title>Extensive intraspecific genome diversity in a model arbuscular mycorrhizal fungus.</title>
        <authorList>
            <person name="Chen E.C."/>
            <person name="Morin E."/>
            <person name="Beaudet D."/>
            <person name="Noel J."/>
            <person name="Ndikumana S."/>
            <person name="Charron P."/>
            <person name="St-Onge C."/>
            <person name="Giorgi J."/>
            <person name="Grigoriev I.V."/>
            <person name="Roux C."/>
            <person name="Martin F.M."/>
            <person name="Corradi N."/>
        </authorList>
    </citation>
    <scope>NUCLEOTIDE SEQUENCE [LARGE SCALE GENOMIC DNA]</scope>
    <source>
        <strain evidence="1 3">A5</strain>
    </source>
</reference>
<protein>
    <recommendedName>
        <fullName evidence="4">FAR1 domain-containing protein</fullName>
    </recommendedName>
</protein>
<proteinExistence type="predicted"/>
<evidence type="ECO:0000313" key="2">
    <source>
        <dbReference type="EMBL" id="PKB92529.1"/>
    </source>
</evidence>
<comment type="caution">
    <text evidence="1">The sequence shown here is derived from an EMBL/GenBank/DDBJ whole genome shotgun (WGS) entry which is preliminary data.</text>
</comment>